<dbReference type="PANTHER" id="PTHR21248:SF22">
    <property type="entry name" value="PHOSPHOLIPASE D"/>
    <property type="match status" value="1"/>
</dbReference>
<evidence type="ECO:0000256" key="6">
    <source>
        <dbReference type="ARBA" id="ARBA00023136"/>
    </source>
</evidence>
<evidence type="ECO:0000256" key="9">
    <source>
        <dbReference type="SAM" id="Coils"/>
    </source>
</evidence>
<dbReference type="EC" id="2.7.8.-" evidence="7 8"/>
<dbReference type="OrthoDB" id="9762009at2"/>
<keyword evidence="6 7" id="KW-0472">Membrane</keyword>
<dbReference type="Proteomes" id="UP000223913">
    <property type="component" value="Unassembled WGS sequence"/>
</dbReference>
<comment type="function">
    <text evidence="7">Catalyzes the reversible phosphatidyl group transfer from one phosphatidylglycerol molecule to another to form cardiolipin (CL) (diphosphatidylglycerol) and glycerol.</text>
</comment>
<feature type="active site" evidence="7">
    <location>
        <position position="405"/>
    </location>
</feature>
<dbReference type="Gene3D" id="3.30.870.10">
    <property type="entry name" value="Endonuclease Chain A"/>
    <property type="match status" value="2"/>
</dbReference>
<keyword evidence="7" id="KW-0443">Lipid metabolism</keyword>
<dbReference type="CDD" id="cd09112">
    <property type="entry name" value="PLDc_CLS_2"/>
    <property type="match status" value="1"/>
</dbReference>
<name>A0A2D0NGZ3_FLAN2</name>
<evidence type="ECO:0000313" key="11">
    <source>
        <dbReference type="EMBL" id="PHN07033.1"/>
    </source>
</evidence>
<dbReference type="GO" id="GO:0008808">
    <property type="term" value="F:cardiolipin synthase activity"/>
    <property type="evidence" value="ECO:0007669"/>
    <property type="project" value="UniProtKB-UniRule"/>
</dbReference>
<evidence type="ECO:0000259" key="10">
    <source>
        <dbReference type="PROSITE" id="PS50035"/>
    </source>
</evidence>
<dbReference type="PROSITE" id="PS50035">
    <property type="entry name" value="PLD"/>
    <property type="match status" value="2"/>
</dbReference>
<proteinExistence type="inferred from homology"/>
<feature type="domain" description="PLD phosphodiesterase" evidence="10">
    <location>
        <begin position="216"/>
        <end position="243"/>
    </location>
</feature>
<gene>
    <name evidence="11" type="primary">cls</name>
    <name evidence="11" type="ORF">CRP01_08730</name>
</gene>
<evidence type="ECO:0000256" key="2">
    <source>
        <dbReference type="ARBA" id="ARBA00022679"/>
    </source>
</evidence>
<keyword evidence="4" id="KW-0677">Repeat</keyword>
<organism evidence="11 12">
    <name type="scientific">Flavilitoribacter nigricans (strain ATCC 23147 / DSM 23189 / NBRC 102662 / NCIMB 1420 / SS-2)</name>
    <name type="common">Lewinella nigricans</name>
    <dbReference type="NCBI Taxonomy" id="1122177"/>
    <lineage>
        <taxon>Bacteria</taxon>
        <taxon>Pseudomonadati</taxon>
        <taxon>Bacteroidota</taxon>
        <taxon>Saprospiria</taxon>
        <taxon>Saprospirales</taxon>
        <taxon>Lewinellaceae</taxon>
        <taxon>Flavilitoribacter</taxon>
    </lineage>
</organism>
<keyword evidence="12" id="KW-1185">Reference proteome</keyword>
<feature type="active site" evidence="7">
    <location>
        <position position="228"/>
    </location>
</feature>
<comment type="similarity">
    <text evidence="7">Belongs to the phospholipase D family. Cardiolipin synthase subfamily.</text>
</comment>
<evidence type="ECO:0000256" key="5">
    <source>
        <dbReference type="ARBA" id="ARBA00022989"/>
    </source>
</evidence>
<comment type="caution">
    <text evidence="11">The sequence shown here is derived from an EMBL/GenBank/DDBJ whole genome shotgun (WGS) entry which is preliminary data.</text>
</comment>
<dbReference type="PANTHER" id="PTHR21248">
    <property type="entry name" value="CARDIOLIPIN SYNTHASE"/>
    <property type="match status" value="1"/>
</dbReference>
<comment type="catalytic activity">
    <reaction evidence="7">
        <text>2 a 1,2-diacyl-sn-glycero-3-phospho-(1'-sn-glycerol) = a cardiolipin + glycerol</text>
        <dbReference type="Rhea" id="RHEA:31451"/>
        <dbReference type="ChEBI" id="CHEBI:17754"/>
        <dbReference type="ChEBI" id="CHEBI:62237"/>
        <dbReference type="ChEBI" id="CHEBI:64716"/>
    </reaction>
</comment>
<keyword evidence="9" id="KW-0175">Coiled coil</keyword>
<evidence type="ECO:0000256" key="7">
    <source>
        <dbReference type="HAMAP-Rule" id="MF_01916"/>
    </source>
</evidence>
<dbReference type="GO" id="GO:0032049">
    <property type="term" value="P:cardiolipin biosynthetic process"/>
    <property type="evidence" value="ECO:0007669"/>
    <property type="project" value="UniProtKB-UniRule"/>
</dbReference>
<comment type="subcellular location">
    <subcellularLocation>
        <location evidence="7">Cell membrane</location>
        <topology evidence="7">Multi-pass membrane protein</topology>
    </subcellularLocation>
</comment>
<evidence type="ECO:0000313" key="12">
    <source>
        <dbReference type="Proteomes" id="UP000223913"/>
    </source>
</evidence>
<sequence>MDWVIISEIVYALLLIGVGMRVLFDTRSSVKASAYLLLIVLLPLIGIIIYLSVGLNYRKYKIYSKKLMTDREQAKNLLEAIHKLKEENADLFAQQFEAYSGIAEMVFSDNLSLLTRHNRVEVLINGEKKFPSLLESLEQATHHIHIAYYIYENDRIGNQVAELLMRKAAEGVQVRFIYDDFGSSGIRNNLVLKLRESGVEVHPFYEVRFVKLANRLNYRNHRKIVVIDGTTAFVGGINICDKYRNDVGNELFWRDTHLKITGEAVWTLQHIFIADWNFCSGQKLELNTRFFLRFFPRFTADDYPEKTWTQIIASGPDSPHPSILYSYLQAIHLARKELMITTPYFIPGQEFLSALKMAALRGVKVQLLVPGVADSQFVNAASKSHYEDLLAVGVEIYLYEKGFVHAKTLVCDDQLSVVGTANLDHRSFDLNFEVNAMVFDEQITAALKNAFMEDLAVSRRITLENWQERSFVIQFIEKLIRLFAPLL</sequence>
<keyword evidence="3 7" id="KW-0812">Transmembrane</keyword>
<dbReference type="RefSeq" id="WP_099149641.1">
    <property type="nucleotide sequence ID" value="NZ_PDUD01000012.1"/>
</dbReference>
<keyword evidence="1 7" id="KW-1003">Cell membrane</keyword>
<feature type="active site" evidence="7">
    <location>
        <position position="407"/>
    </location>
</feature>
<keyword evidence="7" id="KW-0444">Lipid biosynthesis</keyword>
<dbReference type="CDD" id="cd09110">
    <property type="entry name" value="PLDc_CLS_1"/>
    <property type="match status" value="1"/>
</dbReference>
<feature type="active site" evidence="7">
    <location>
        <position position="223"/>
    </location>
</feature>
<dbReference type="SUPFAM" id="SSF56024">
    <property type="entry name" value="Phospholipase D/nuclease"/>
    <property type="match status" value="2"/>
</dbReference>
<dbReference type="Pfam" id="PF13091">
    <property type="entry name" value="PLDc_2"/>
    <property type="match status" value="2"/>
</dbReference>
<dbReference type="GO" id="GO:0005886">
    <property type="term" value="C:plasma membrane"/>
    <property type="evidence" value="ECO:0007669"/>
    <property type="project" value="UniProtKB-SubCell"/>
</dbReference>
<dbReference type="InterPro" id="IPR022924">
    <property type="entry name" value="Cardiolipin_synthase"/>
</dbReference>
<feature type="active site" evidence="7">
    <location>
        <position position="221"/>
    </location>
</feature>
<keyword evidence="7" id="KW-1208">Phospholipid metabolism</keyword>
<protein>
    <recommendedName>
        <fullName evidence="7 8">Cardiolipin synthase</fullName>
        <shortName evidence="7">CL synthase</shortName>
        <ecNumber evidence="7 8">2.7.8.-</ecNumber>
    </recommendedName>
</protein>
<dbReference type="InterPro" id="IPR001736">
    <property type="entry name" value="PLipase_D/transphosphatidylase"/>
</dbReference>
<dbReference type="InterPro" id="IPR030874">
    <property type="entry name" value="Cardiolipin_synth_Firmi"/>
</dbReference>
<dbReference type="SMART" id="SM00155">
    <property type="entry name" value="PLDc"/>
    <property type="match status" value="2"/>
</dbReference>
<dbReference type="NCBIfam" id="TIGR04265">
    <property type="entry name" value="bac_cardiolipin"/>
    <property type="match status" value="1"/>
</dbReference>
<dbReference type="EMBL" id="PDUD01000012">
    <property type="protein sequence ID" value="PHN07033.1"/>
    <property type="molecule type" value="Genomic_DNA"/>
</dbReference>
<feature type="domain" description="PLD phosphodiesterase" evidence="10">
    <location>
        <begin position="400"/>
        <end position="427"/>
    </location>
</feature>
<keyword evidence="7" id="KW-0594">Phospholipid biosynthesis</keyword>
<dbReference type="InterPro" id="IPR025202">
    <property type="entry name" value="PLD-like_dom"/>
</dbReference>
<accession>A0A2D0NGZ3</accession>
<evidence type="ECO:0000256" key="8">
    <source>
        <dbReference type="NCBIfam" id="TIGR04265"/>
    </source>
</evidence>
<reference evidence="11 12" key="1">
    <citation type="submission" date="2017-10" db="EMBL/GenBank/DDBJ databases">
        <title>The draft genome sequence of Lewinella nigricans NBRC 102662.</title>
        <authorList>
            <person name="Wang K."/>
        </authorList>
    </citation>
    <scope>NUCLEOTIDE SEQUENCE [LARGE SCALE GENOMIC DNA]</scope>
    <source>
        <strain evidence="11 12">NBRC 102662</strain>
    </source>
</reference>
<feature type="coiled-coil region" evidence="9">
    <location>
        <begin position="67"/>
        <end position="94"/>
    </location>
</feature>
<feature type="transmembrane region" description="Helical" evidence="7">
    <location>
        <begin position="6"/>
        <end position="24"/>
    </location>
</feature>
<feature type="active site" evidence="7">
    <location>
        <position position="412"/>
    </location>
</feature>
<feature type="transmembrane region" description="Helical" evidence="7">
    <location>
        <begin position="36"/>
        <end position="57"/>
    </location>
</feature>
<dbReference type="HAMAP" id="MF_01916">
    <property type="entry name" value="Cardiolipin_synth_Cls"/>
    <property type="match status" value="1"/>
</dbReference>
<keyword evidence="5 7" id="KW-1133">Transmembrane helix</keyword>
<evidence type="ECO:0000256" key="3">
    <source>
        <dbReference type="ARBA" id="ARBA00022692"/>
    </source>
</evidence>
<evidence type="ECO:0000256" key="1">
    <source>
        <dbReference type="ARBA" id="ARBA00022475"/>
    </source>
</evidence>
<dbReference type="AlphaFoldDB" id="A0A2D0NGZ3"/>
<evidence type="ECO:0000256" key="4">
    <source>
        <dbReference type="ARBA" id="ARBA00022737"/>
    </source>
</evidence>
<keyword evidence="2 7" id="KW-0808">Transferase</keyword>